<dbReference type="AlphaFoldDB" id="A0A0G0D6K4"/>
<gene>
    <name evidence="4" type="ORF">UR93_C0006G0036</name>
</gene>
<evidence type="ECO:0000313" key="5">
    <source>
        <dbReference type="Proteomes" id="UP000034316"/>
    </source>
</evidence>
<dbReference type="GO" id="GO:0005840">
    <property type="term" value="C:ribosome"/>
    <property type="evidence" value="ECO:0007669"/>
    <property type="project" value="UniProtKB-KW"/>
</dbReference>
<dbReference type="Pfam" id="PF00830">
    <property type="entry name" value="Ribosomal_L28"/>
    <property type="match status" value="1"/>
</dbReference>
<proteinExistence type="inferred from homology"/>
<evidence type="ECO:0000256" key="2">
    <source>
        <dbReference type="ARBA" id="ARBA00022980"/>
    </source>
</evidence>
<dbReference type="GO" id="GO:1990904">
    <property type="term" value="C:ribonucleoprotein complex"/>
    <property type="evidence" value="ECO:0007669"/>
    <property type="project" value="UniProtKB-KW"/>
</dbReference>
<dbReference type="GO" id="GO:0003735">
    <property type="term" value="F:structural constituent of ribosome"/>
    <property type="evidence" value="ECO:0007669"/>
    <property type="project" value="InterPro"/>
</dbReference>
<organism evidence="4 5">
    <name type="scientific">Berkelbacteria bacterium GW2011_GWA2_35_9</name>
    <dbReference type="NCBI Taxonomy" id="1618333"/>
    <lineage>
        <taxon>Bacteria</taxon>
        <taxon>Candidatus Berkelbacteria</taxon>
    </lineage>
</organism>
<name>A0A0G0D6K4_9BACT</name>
<dbReference type="SUPFAM" id="SSF143800">
    <property type="entry name" value="L28p-like"/>
    <property type="match status" value="1"/>
</dbReference>
<comment type="caution">
    <text evidence="4">The sequence shown here is derived from an EMBL/GenBank/DDBJ whole genome shotgun (WGS) entry which is preliminary data.</text>
</comment>
<dbReference type="InterPro" id="IPR034704">
    <property type="entry name" value="Ribosomal_bL28/bL31-like_sf"/>
</dbReference>
<reference evidence="4 5" key="1">
    <citation type="journal article" date="2015" name="Nature">
        <title>rRNA introns, odd ribosomes, and small enigmatic genomes across a large radiation of phyla.</title>
        <authorList>
            <person name="Brown C.T."/>
            <person name="Hug L.A."/>
            <person name="Thomas B.C."/>
            <person name="Sharon I."/>
            <person name="Castelle C.J."/>
            <person name="Singh A."/>
            <person name="Wilkins M.J."/>
            <person name="Williams K.H."/>
            <person name="Banfield J.F."/>
        </authorList>
    </citation>
    <scope>NUCLEOTIDE SEQUENCE [LARGE SCALE GENOMIC DNA]</scope>
</reference>
<dbReference type="STRING" id="1618333.UR93_C0006G0036"/>
<dbReference type="Proteomes" id="UP000034316">
    <property type="component" value="Unassembled WGS sequence"/>
</dbReference>
<evidence type="ECO:0000256" key="3">
    <source>
        <dbReference type="ARBA" id="ARBA00023274"/>
    </source>
</evidence>
<dbReference type="InterPro" id="IPR026569">
    <property type="entry name" value="Ribosomal_bL28"/>
</dbReference>
<accession>A0A0G0D6K4</accession>
<dbReference type="EMBL" id="LBRB01000006">
    <property type="protein sequence ID" value="KKP88903.1"/>
    <property type="molecule type" value="Genomic_DNA"/>
</dbReference>
<keyword evidence="3" id="KW-0687">Ribonucleoprotein</keyword>
<sequence length="68" mass="7756">MIKTYQKNRSCVVCGKQTVTGHNVSHSQKKTKRKFHPNIVISLGFMKKKNQGICAKCYKTQTKKTNKA</sequence>
<comment type="similarity">
    <text evidence="1">Belongs to the bacterial ribosomal protein bL28 family.</text>
</comment>
<evidence type="ECO:0000313" key="4">
    <source>
        <dbReference type="EMBL" id="KKP88903.1"/>
    </source>
</evidence>
<dbReference type="InterPro" id="IPR037147">
    <property type="entry name" value="Ribosomal_bL28_sf"/>
</dbReference>
<dbReference type="Gene3D" id="2.30.170.40">
    <property type="entry name" value="Ribosomal protein L28/L24"/>
    <property type="match status" value="1"/>
</dbReference>
<evidence type="ECO:0000256" key="1">
    <source>
        <dbReference type="ARBA" id="ARBA00008760"/>
    </source>
</evidence>
<keyword evidence="2 4" id="KW-0689">Ribosomal protein</keyword>
<protein>
    <submittedName>
        <fullName evidence="4">50S ribosomal protein L28</fullName>
    </submittedName>
</protein>